<reference evidence="1" key="1">
    <citation type="submission" date="2021-01" db="EMBL/GenBank/DDBJ databases">
        <title>Genome sequence of Phenylobacterium sp. 20VBR1 isolated from a valley glaceir, Ny-Alesund, Svalbard.</title>
        <authorList>
            <person name="Thomas F.A."/>
            <person name="Krishnan K.P."/>
            <person name="Sinha R.K."/>
        </authorList>
    </citation>
    <scope>NUCLEOTIDE SEQUENCE</scope>
    <source>
        <strain evidence="1">20VBR1</strain>
    </source>
</reference>
<evidence type="ECO:0000313" key="1">
    <source>
        <dbReference type="EMBL" id="QQZ49904.1"/>
    </source>
</evidence>
<accession>A0A974P3V4</accession>
<dbReference type="AlphaFoldDB" id="A0A974P3V4"/>
<protein>
    <submittedName>
        <fullName evidence="1">Uncharacterized protein</fullName>
    </submittedName>
</protein>
<proteinExistence type="predicted"/>
<gene>
    <name evidence="1" type="ORF">JKL49_24895</name>
</gene>
<sequence length="69" mass="7581">MRAGRTKDAGLYDVQAYRDLAGERRRMDNARIAKVKVKPLKLIKLAEKDLEEAAATLAFAAPPCRGPPS</sequence>
<name>A0A974P3V4_9CAUL</name>
<dbReference type="EMBL" id="CP068570">
    <property type="protein sequence ID" value="QQZ49904.1"/>
    <property type="molecule type" value="Genomic_DNA"/>
</dbReference>
<organism evidence="1">
    <name type="scientific">Phenylobacterium glaciei</name>
    <dbReference type="NCBI Taxonomy" id="2803784"/>
    <lineage>
        <taxon>Bacteria</taxon>
        <taxon>Pseudomonadati</taxon>
        <taxon>Pseudomonadota</taxon>
        <taxon>Alphaproteobacteria</taxon>
        <taxon>Caulobacterales</taxon>
        <taxon>Caulobacteraceae</taxon>
        <taxon>Phenylobacterium</taxon>
    </lineage>
</organism>